<dbReference type="GO" id="GO:0016020">
    <property type="term" value="C:membrane"/>
    <property type="evidence" value="ECO:0007669"/>
    <property type="project" value="UniProtKB-SubCell"/>
</dbReference>
<dbReference type="EMBL" id="JACXVP010000010">
    <property type="protein sequence ID" value="KAG5579065.1"/>
    <property type="molecule type" value="Genomic_DNA"/>
</dbReference>
<evidence type="ECO:0000256" key="4">
    <source>
        <dbReference type="ARBA" id="ARBA00022968"/>
    </source>
</evidence>
<dbReference type="Proteomes" id="UP000824120">
    <property type="component" value="Chromosome 10"/>
</dbReference>
<dbReference type="GO" id="GO:0016413">
    <property type="term" value="F:O-acetyltransferase activity"/>
    <property type="evidence" value="ECO:0007669"/>
    <property type="project" value="InterPro"/>
</dbReference>
<keyword evidence="4" id="KW-0735">Signal-anchor</keyword>
<dbReference type="Pfam" id="PF14416">
    <property type="entry name" value="PMR5N"/>
    <property type="match status" value="1"/>
</dbReference>
<keyword evidence="3" id="KW-0812">Transmembrane</keyword>
<proteinExistence type="inferred from homology"/>
<evidence type="ECO:0008006" key="13">
    <source>
        <dbReference type="Google" id="ProtNLM"/>
    </source>
</evidence>
<gene>
    <name evidence="11" type="ORF">H5410_049692</name>
</gene>
<dbReference type="InterPro" id="IPR025846">
    <property type="entry name" value="TBL_N"/>
</dbReference>
<dbReference type="InterPro" id="IPR029962">
    <property type="entry name" value="TBL"/>
</dbReference>
<comment type="subcellular location">
    <subcellularLocation>
        <location evidence="1">Membrane</location>
        <topology evidence="1">Single-pass membrane protein</topology>
    </subcellularLocation>
</comment>
<feature type="domain" description="Trichome birefringence-like N-terminal" evidence="10">
    <location>
        <begin position="30"/>
        <end position="83"/>
    </location>
</feature>
<keyword evidence="12" id="KW-1185">Reference proteome</keyword>
<protein>
    <recommendedName>
        <fullName evidence="13">Trichome birefringence-like N-terminal domain-containing protein</fullName>
    </recommendedName>
</protein>
<feature type="signal peptide" evidence="8">
    <location>
        <begin position="1"/>
        <end position="23"/>
    </location>
</feature>
<evidence type="ECO:0000256" key="6">
    <source>
        <dbReference type="ARBA" id="ARBA00023136"/>
    </source>
</evidence>
<dbReference type="InterPro" id="IPR026057">
    <property type="entry name" value="TBL_C"/>
</dbReference>
<comment type="caution">
    <text evidence="11">The sequence shown here is derived from an EMBL/GenBank/DDBJ whole genome shotgun (WGS) entry which is preliminary data.</text>
</comment>
<keyword evidence="6" id="KW-0472">Membrane</keyword>
<dbReference type="PANTHER" id="PTHR32285:SF30">
    <property type="entry name" value="PROTEIN TRICHOME BIREFRINGENCE-LIKE 42"/>
    <property type="match status" value="1"/>
</dbReference>
<comment type="similarity">
    <text evidence="2">Belongs to the PC-esterase family. TBL subfamily.</text>
</comment>
<keyword evidence="7" id="KW-0175">Coiled coil</keyword>
<evidence type="ECO:0000256" key="7">
    <source>
        <dbReference type="SAM" id="Coils"/>
    </source>
</evidence>
<evidence type="ECO:0000313" key="11">
    <source>
        <dbReference type="EMBL" id="KAG5579065.1"/>
    </source>
</evidence>
<evidence type="ECO:0000256" key="8">
    <source>
        <dbReference type="SAM" id="SignalP"/>
    </source>
</evidence>
<sequence>MSTKKNTKIYLFVVFLHLLIVLSYEEQQLKSCNVFEGSWIFDESYPIYDSLKCPFINQGLNCIKNGRKDKFYLKYRWQPTDCDLPKFNGENLLKNFRGKNFMFVGDSLSSNQWQSLACMLHAAVPKSNYTFDSTKERSVLSFPEFKFTVTFLKDGFLVDLVVEKVGRVLKLDTLSQTELWKGVDVLIFNSYHWWIHTGRQQAWDYFQVGDKLYKEMDHMAAYKIALTTWAKWIDSNINPAVTKVFFQGISAVHARGKDWNEPQVKDCSGQTKPIEGSTYPGERYRGEAVVKSVLSNMTKPVNLLDITLLTQLRKDGHPSRIASGGLNDCSHWCVAGVPDAWNELFSVTKLPKSSPMIYLRKFNSWRFLTIASTCLNSSTPYQFSSFLGRPFSFSAQIQTESTISDSVAKKPLGVFFQEAVGLLEKSENKELKGKLEKLEEEVRVLLEMRKNVKETRNGDGVLENKGKSKKLHELFMNEEVKSVKSIKSIPLSMEDHTVYKELSPDMAMFVTHLYNEGYFKYSNFLSRKKFDITCFENSYARNFITYAAKQFGRDHQEIVKWLSGSDLKKVALFGCPSIAKQNVLSAKRLRKYFRIQEDNVCSKCALKASCKFVNQNVRKGDRTNLHLAAVLRVIILYALESVPPQLVIPDEIKASVSRLLMDILKLSQTSQLVVPMVMNQHANMGSRVESLDNNGTFVGRVARIGMNQRSSTAVDKQNQ</sequence>
<dbReference type="AlphaFoldDB" id="A0A9J5WTB2"/>
<feature type="coiled-coil region" evidence="7">
    <location>
        <begin position="421"/>
        <end position="455"/>
    </location>
</feature>
<keyword evidence="5" id="KW-1133">Transmembrane helix</keyword>
<feature type="domain" description="Trichome birefringence-like C-terminal" evidence="9">
    <location>
        <begin position="84"/>
        <end position="345"/>
    </location>
</feature>
<accession>A0A9J5WTB2</accession>
<name>A0A9J5WTB2_SOLCO</name>
<keyword evidence="8" id="KW-0732">Signal</keyword>
<evidence type="ECO:0000259" key="9">
    <source>
        <dbReference type="Pfam" id="PF13839"/>
    </source>
</evidence>
<evidence type="ECO:0000256" key="1">
    <source>
        <dbReference type="ARBA" id="ARBA00004167"/>
    </source>
</evidence>
<evidence type="ECO:0000256" key="5">
    <source>
        <dbReference type="ARBA" id="ARBA00022989"/>
    </source>
</evidence>
<reference evidence="11 12" key="1">
    <citation type="submission" date="2020-09" db="EMBL/GenBank/DDBJ databases">
        <title>De no assembly of potato wild relative species, Solanum commersonii.</title>
        <authorList>
            <person name="Cho K."/>
        </authorList>
    </citation>
    <scope>NUCLEOTIDE SEQUENCE [LARGE SCALE GENOMIC DNA]</scope>
    <source>
        <strain evidence="11">LZ3.2</strain>
        <tissue evidence="11">Leaf</tissue>
    </source>
</reference>
<feature type="chain" id="PRO_5039936426" description="Trichome birefringence-like N-terminal domain-containing protein" evidence="8">
    <location>
        <begin position="24"/>
        <end position="719"/>
    </location>
</feature>
<dbReference type="OrthoDB" id="1284616at2759"/>
<evidence type="ECO:0000256" key="2">
    <source>
        <dbReference type="ARBA" id="ARBA00007727"/>
    </source>
</evidence>
<evidence type="ECO:0000259" key="10">
    <source>
        <dbReference type="Pfam" id="PF14416"/>
    </source>
</evidence>
<dbReference type="GO" id="GO:0005794">
    <property type="term" value="C:Golgi apparatus"/>
    <property type="evidence" value="ECO:0007669"/>
    <property type="project" value="TreeGrafter"/>
</dbReference>
<dbReference type="PANTHER" id="PTHR32285">
    <property type="entry name" value="PROTEIN TRICHOME BIREFRINGENCE-LIKE 9-RELATED"/>
    <property type="match status" value="1"/>
</dbReference>
<organism evidence="11 12">
    <name type="scientific">Solanum commersonii</name>
    <name type="common">Commerson's wild potato</name>
    <name type="synonym">Commerson's nightshade</name>
    <dbReference type="NCBI Taxonomy" id="4109"/>
    <lineage>
        <taxon>Eukaryota</taxon>
        <taxon>Viridiplantae</taxon>
        <taxon>Streptophyta</taxon>
        <taxon>Embryophyta</taxon>
        <taxon>Tracheophyta</taxon>
        <taxon>Spermatophyta</taxon>
        <taxon>Magnoliopsida</taxon>
        <taxon>eudicotyledons</taxon>
        <taxon>Gunneridae</taxon>
        <taxon>Pentapetalae</taxon>
        <taxon>asterids</taxon>
        <taxon>lamiids</taxon>
        <taxon>Solanales</taxon>
        <taxon>Solanaceae</taxon>
        <taxon>Solanoideae</taxon>
        <taxon>Solaneae</taxon>
        <taxon>Solanum</taxon>
    </lineage>
</organism>
<dbReference type="Pfam" id="PF13839">
    <property type="entry name" value="PC-Esterase"/>
    <property type="match status" value="1"/>
</dbReference>
<evidence type="ECO:0000313" key="12">
    <source>
        <dbReference type="Proteomes" id="UP000824120"/>
    </source>
</evidence>
<evidence type="ECO:0000256" key="3">
    <source>
        <dbReference type="ARBA" id="ARBA00022692"/>
    </source>
</evidence>